<accession>A0ABU7CXQ8</accession>
<dbReference type="PROSITE" id="PS50002">
    <property type="entry name" value="SH3"/>
    <property type="match status" value="1"/>
</dbReference>
<organism evidence="8 9">
    <name type="scientific">Characodon lateralis</name>
    <dbReference type="NCBI Taxonomy" id="208331"/>
    <lineage>
        <taxon>Eukaryota</taxon>
        <taxon>Metazoa</taxon>
        <taxon>Chordata</taxon>
        <taxon>Craniata</taxon>
        <taxon>Vertebrata</taxon>
        <taxon>Euteleostomi</taxon>
        <taxon>Actinopterygii</taxon>
        <taxon>Neopterygii</taxon>
        <taxon>Teleostei</taxon>
        <taxon>Neoteleostei</taxon>
        <taxon>Acanthomorphata</taxon>
        <taxon>Ovalentaria</taxon>
        <taxon>Atherinomorphae</taxon>
        <taxon>Cyprinodontiformes</taxon>
        <taxon>Goodeidae</taxon>
        <taxon>Characodon</taxon>
    </lineage>
</organism>
<keyword evidence="1 4" id="KW-0728">SH3 domain</keyword>
<dbReference type="InterPro" id="IPR001452">
    <property type="entry name" value="SH3_domain"/>
</dbReference>
<feature type="signal peptide" evidence="6">
    <location>
        <begin position="1"/>
        <end position="33"/>
    </location>
</feature>
<evidence type="ECO:0000256" key="1">
    <source>
        <dbReference type="ARBA" id="ARBA00022443"/>
    </source>
</evidence>
<dbReference type="EMBL" id="JAHUTJ010009325">
    <property type="protein sequence ID" value="MED6267707.1"/>
    <property type="molecule type" value="Genomic_DNA"/>
</dbReference>
<feature type="domain" description="SH3" evidence="7">
    <location>
        <begin position="31"/>
        <end position="97"/>
    </location>
</feature>
<protein>
    <recommendedName>
        <fullName evidence="7">SH3 domain-containing protein</fullName>
    </recommendedName>
</protein>
<evidence type="ECO:0000256" key="4">
    <source>
        <dbReference type="PROSITE-ProRule" id="PRU00192"/>
    </source>
</evidence>
<dbReference type="Gene3D" id="1.10.150.50">
    <property type="entry name" value="Transcription Factor, Ets-1"/>
    <property type="match status" value="1"/>
</dbReference>
<feature type="chain" id="PRO_5047220592" description="SH3 domain-containing protein" evidence="6">
    <location>
        <begin position="34"/>
        <end position="403"/>
    </location>
</feature>
<feature type="region of interest" description="Disordered" evidence="5">
    <location>
        <begin position="143"/>
        <end position="208"/>
    </location>
</feature>
<comment type="caution">
    <text evidence="8">The sequence shown here is derived from an EMBL/GenBank/DDBJ whole genome shotgun (WGS) entry which is preliminary data.</text>
</comment>
<feature type="region of interest" description="Disordered" evidence="5">
    <location>
        <begin position="234"/>
        <end position="279"/>
    </location>
</feature>
<dbReference type="Proteomes" id="UP001352852">
    <property type="component" value="Unassembled WGS sequence"/>
</dbReference>
<evidence type="ECO:0000259" key="7">
    <source>
        <dbReference type="PROSITE" id="PS50002"/>
    </source>
</evidence>
<dbReference type="Gene3D" id="2.30.30.40">
    <property type="entry name" value="SH3 Domains"/>
    <property type="match status" value="1"/>
</dbReference>
<gene>
    <name evidence="8" type="ORF">CHARACLAT_014869</name>
</gene>
<dbReference type="SMART" id="SM00326">
    <property type="entry name" value="SH3"/>
    <property type="match status" value="1"/>
</dbReference>
<dbReference type="Pfam" id="PF07653">
    <property type="entry name" value="SH3_2"/>
    <property type="match status" value="1"/>
</dbReference>
<keyword evidence="3" id="KW-0040">ANK repeat</keyword>
<evidence type="ECO:0000256" key="5">
    <source>
        <dbReference type="SAM" id="MobiDB-lite"/>
    </source>
</evidence>
<dbReference type="Pfam" id="PF16600">
    <property type="entry name" value="Caskin1-CID"/>
    <property type="match status" value="1"/>
</dbReference>
<dbReference type="SUPFAM" id="SSF50044">
    <property type="entry name" value="SH3-domain"/>
    <property type="match status" value="1"/>
</dbReference>
<dbReference type="InterPro" id="IPR032232">
    <property type="entry name" value="Caskin1-CID"/>
</dbReference>
<dbReference type="PANTHER" id="PTHR24174:SF11">
    <property type="entry name" value="CASKIN-1"/>
    <property type="match status" value="1"/>
</dbReference>
<dbReference type="SUPFAM" id="SSF47769">
    <property type="entry name" value="SAM/Pointed domain"/>
    <property type="match status" value="1"/>
</dbReference>
<dbReference type="InterPro" id="IPR013761">
    <property type="entry name" value="SAM/pointed_sf"/>
</dbReference>
<dbReference type="InterPro" id="IPR033635">
    <property type="entry name" value="ANKS1/Caskin"/>
</dbReference>
<evidence type="ECO:0000256" key="6">
    <source>
        <dbReference type="SAM" id="SignalP"/>
    </source>
</evidence>
<feature type="compositionally biased region" description="Low complexity" evidence="5">
    <location>
        <begin position="249"/>
        <end position="261"/>
    </location>
</feature>
<keyword evidence="9" id="KW-1185">Reference proteome</keyword>
<dbReference type="InterPro" id="IPR035495">
    <property type="entry name" value="Caskin1_SH3"/>
</dbReference>
<reference evidence="8 9" key="1">
    <citation type="submission" date="2021-06" db="EMBL/GenBank/DDBJ databases">
        <authorList>
            <person name="Palmer J.M."/>
        </authorList>
    </citation>
    <scope>NUCLEOTIDE SEQUENCE [LARGE SCALE GENOMIC DNA]</scope>
    <source>
        <strain evidence="8 9">CL_MEX2019</strain>
        <tissue evidence="8">Muscle</tissue>
    </source>
</reference>
<dbReference type="PANTHER" id="PTHR24174">
    <property type="entry name" value="ANKYRIN REPEAT AND STERILE ALPHA MOTIF DOMAIN-CONTAINING PROTEIN 1"/>
    <property type="match status" value="1"/>
</dbReference>
<dbReference type="CDD" id="cd12062">
    <property type="entry name" value="SH3_Caskin1"/>
    <property type="match status" value="1"/>
</dbReference>
<feature type="compositionally biased region" description="Pro residues" evidence="5">
    <location>
        <begin position="143"/>
        <end position="152"/>
    </location>
</feature>
<evidence type="ECO:0000313" key="8">
    <source>
        <dbReference type="EMBL" id="MED6267707.1"/>
    </source>
</evidence>
<keyword evidence="6" id="KW-0732">Signal</keyword>
<proteinExistence type="predicted"/>
<sequence>MDGWMDGWMGGWVRHPEYLEALVCLCLTDASAALQVRALKDYCNNYDLTSLNIKAGDVITVLEQHPDGRWKGCIHDNRTGNDRVGYFPSTLVEVISKRTGLASTVICTQQFQKIPLVPPATVAPANAVVNGTDNTFHQIHILPPPPPPPPHSHQPLLPLFTSFGYNRSPVTTPQGDTPTTPGGDRSSMGSSGSVTSVRSSGSGQSATSAAHILHAQAEGVKLLATVLSQSAKAKEHLMEQSKSLDQPAGSAGSSRTSSQSGCPLHEAPPYDATATRKGEVPCEGKSSEAVVQWLSDFQLQVYAPNFQGAGYDLPTISRMTPEVRQLNPRELIPPSRTTMEAVLKVVDFCCPWCCPDACILSPLAKNERIPLNNYMKVTPIVFCTLSHLPWVIFCSLTFELVFS</sequence>
<evidence type="ECO:0000256" key="2">
    <source>
        <dbReference type="ARBA" id="ARBA00022737"/>
    </source>
</evidence>
<keyword evidence="2" id="KW-0677">Repeat</keyword>
<dbReference type="InterPro" id="IPR036028">
    <property type="entry name" value="SH3-like_dom_sf"/>
</dbReference>
<name>A0ABU7CXQ8_9TELE</name>
<evidence type="ECO:0000313" key="9">
    <source>
        <dbReference type="Proteomes" id="UP001352852"/>
    </source>
</evidence>
<feature type="compositionally biased region" description="Low complexity" evidence="5">
    <location>
        <begin position="171"/>
        <end position="208"/>
    </location>
</feature>
<evidence type="ECO:0000256" key="3">
    <source>
        <dbReference type="ARBA" id="ARBA00023043"/>
    </source>
</evidence>